<sequence length="113" mass="14193">MNYNDYLLFINYYLFNNKKFFNKIVYNKIIFIKKYNNEFINMYYKTLKNTLLKFNPFYGVKLESFINKNNFKKKQFFLLKKYIIPYKDLTYIFNLSIEKIRIKIKKKCLKFVF</sequence>
<dbReference type="EMBL" id="CP003541">
    <property type="protein sequence ID" value="AFP83601.1"/>
    <property type="molecule type" value="Genomic_DNA"/>
</dbReference>
<dbReference type="RefSeq" id="WP_014886902.1">
    <property type="nucleotide sequence ID" value="NC_018414.1"/>
</dbReference>
<protein>
    <submittedName>
        <fullName evidence="1">Uncharacterized protein</fullName>
    </submittedName>
</protein>
<evidence type="ECO:0000313" key="1">
    <source>
        <dbReference type="EMBL" id="AFP83601.1"/>
    </source>
</evidence>
<dbReference type="STRING" id="1202536.A33U_0153"/>
<evidence type="ECO:0000313" key="2">
    <source>
        <dbReference type="Proteomes" id="UP000003932"/>
    </source>
</evidence>
<name>J7GW20_CARRU</name>
<proteinExistence type="predicted"/>
<dbReference type="PATRIC" id="fig|1202536.3.peg.126"/>
<dbReference type="KEGG" id="cru:A33U_0153"/>
<gene>
    <name evidence="1" type="ORF">A33U_0153</name>
</gene>
<dbReference type="AlphaFoldDB" id="J7GW20"/>
<accession>J7GW20</accession>
<dbReference type="HOGENOM" id="CLU_2192186_0_0_6"/>
<organism evidence="1 2">
    <name type="scientific">Candidatus Carsonella ruddii CE isolate Thao2000</name>
    <dbReference type="NCBI Taxonomy" id="1202536"/>
    <lineage>
        <taxon>Bacteria</taxon>
        <taxon>Pseudomonadati</taxon>
        <taxon>Pseudomonadota</taxon>
        <taxon>Gammaproteobacteria</taxon>
        <taxon>Oceanospirillales</taxon>
        <taxon>Halomonadaceae</taxon>
        <taxon>Zymobacter group</taxon>
        <taxon>Candidatus Carsonella</taxon>
    </lineage>
</organism>
<reference evidence="1 2" key="1">
    <citation type="journal article" date="2012" name="Mol. Biol. Evol.">
        <title>Genome reduction and co-evolution between the primary and secondary bacterial symbionts of psyllids.</title>
        <authorList>
            <person name="Sloan D.B."/>
            <person name="Moran N.A."/>
        </authorList>
    </citation>
    <scope>NUCLEOTIDE SEQUENCE [LARGE SCALE GENOMIC DNA]</scope>
    <source>
        <strain evidence="1 2">CE</strain>
    </source>
</reference>
<dbReference type="Proteomes" id="UP000003932">
    <property type="component" value="Chromosome"/>
</dbReference>